<evidence type="ECO:0000256" key="3">
    <source>
        <dbReference type="SAM" id="SignalP"/>
    </source>
</evidence>
<evidence type="ECO:0000313" key="5">
    <source>
        <dbReference type="Proteomes" id="UP001347796"/>
    </source>
</evidence>
<keyword evidence="2" id="KW-0812">Transmembrane</keyword>
<keyword evidence="2" id="KW-1133">Transmembrane helix</keyword>
<organism evidence="4 5">
    <name type="scientific">Patella caerulea</name>
    <name type="common">Rayed Mediterranean limpet</name>
    <dbReference type="NCBI Taxonomy" id="87958"/>
    <lineage>
        <taxon>Eukaryota</taxon>
        <taxon>Metazoa</taxon>
        <taxon>Spiralia</taxon>
        <taxon>Lophotrochozoa</taxon>
        <taxon>Mollusca</taxon>
        <taxon>Gastropoda</taxon>
        <taxon>Patellogastropoda</taxon>
        <taxon>Patelloidea</taxon>
        <taxon>Patellidae</taxon>
        <taxon>Patella</taxon>
    </lineage>
</organism>
<feature type="region of interest" description="Disordered" evidence="1">
    <location>
        <begin position="270"/>
        <end position="308"/>
    </location>
</feature>
<keyword evidence="2" id="KW-0472">Membrane</keyword>
<gene>
    <name evidence="4" type="ORF">SNE40_006952</name>
</gene>
<evidence type="ECO:0000256" key="2">
    <source>
        <dbReference type="SAM" id="Phobius"/>
    </source>
</evidence>
<sequence length="387" mass="42657">MKFRAVKWSILMVLVNYIPPVTCQEASDDISKAFLTVVVLCGALIVSLIVAKIVDYCYDHSTLRDDASDISEHTRKIIRARLAVMKFSRKKKQMSDNQKAKHVIRIWSAKSKRRKLQQVKECVINVEEVDHKQDRSSNKVSFLNVSNVLTNTKPINKDFTQLPNKITNLQVSNECKEQKIKCERGENESDVIVIEAKSENAEVTILKQSGSKLGMVSAEEAPQKQSVSAENIKSSDTKNSSTSRPRVLAKSTTLSVIETISEKTEVTVLNKQASTQATPKRPMSAEGSMNSDAKNSRAAAKSTTPSSSVIKTISIKPSSVIETKLEKTEVTVLNKHASKLETTSTEVTQKKSMSAKDSMTSDANKNSSESKPTAPAKSTMPPHSNKN</sequence>
<reference evidence="4 5" key="1">
    <citation type="submission" date="2024-01" db="EMBL/GenBank/DDBJ databases">
        <title>The genome of the rayed Mediterranean limpet Patella caerulea (Linnaeus, 1758).</title>
        <authorList>
            <person name="Anh-Thu Weber A."/>
            <person name="Halstead-Nussloch G."/>
        </authorList>
    </citation>
    <scope>NUCLEOTIDE SEQUENCE [LARGE SCALE GENOMIC DNA]</scope>
    <source>
        <strain evidence="4">AATW-2023a</strain>
        <tissue evidence="4">Whole specimen</tissue>
    </source>
</reference>
<evidence type="ECO:0000313" key="4">
    <source>
        <dbReference type="EMBL" id="KAK6184484.1"/>
    </source>
</evidence>
<feature type="region of interest" description="Disordered" evidence="1">
    <location>
        <begin position="332"/>
        <end position="387"/>
    </location>
</feature>
<proteinExistence type="predicted"/>
<dbReference type="AlphaFoldDB" id="A0AAN8PWU2"/>
<accession>A0AAN8PWU2</accession>
<feature type="compositionally biased region" description="Polar residues" evidence="1">
    <location>
        <begin position="340"/>
        <end position="371"/>
    </location>
</feature>
<protein>
    <submittedName>
        <fullName evidence="4">Uncharacterized protein</fullName>
    </submittedName>
</protein>
<feature type="region of interest" description="Disordered" evidence="1">
    <location>
        <begin position="214"/>
        <end position="247"/>
    </location>
</feature>
<evidence type="ECO:0000256" key="1">
    <source>
        <dbReference type="SAM" id="MobiDB-lite"/>
    </source>
</evidence>
<feature type="signal peptide" evidence="3">
    <location>
        <begin position="1"/>
        <end position="23"/>
    </location>
</feature>
<feature type="chain" id="PRO_5042923848" evidence="3">
    <location>
        <begin position="24"/>
        <end position="387"/>
    </location>
</feature>
<feature type="compositionally biased region" description="Polar residues" evidence="1">
    <location>
        <begin position="223"/>
        <end position="247"/>
    </location>
</feature>
<keyword evidence="5" id="KW-1185">Reference proteome</keyword>
<dbReference type="Proteomes" id="UP001347796">
    <property type="component" value="Unassembled WGS sequence"/>
</dbReference>
<dbReference type="EMBL" id="JAZGQO010000006">
    <property type="protein sequence ID" value="KAK6184484.1"/>
    <property type="molecule type" value="Genomic_DNA"/>
</dbReference>
<comment type="caution">
    <text evidence="4">The sequence shown here is derived from an EMBL/GenBank/DDBJ whole genome shotgun (WGS) entry which is preliminary data.</text>
</comment>
<keyword evidence="3" id="KW-0732">Signal</keyword>
<name>A0AAN8PWU2_PATCE</name>
<feature type="transmembrane region" description="Helical" evidence="2">
    <location>
        <begin position="33"/>
        <end position="54"/>
    </location>
</feature>